<feature type="transmembrane region" description="Helical" evidence="2">
    <location>
        <begin position="84"/>
        <end position="105"/>
    </location>
</feature>
<evidence type="ECO:0000256" key="2">
    <source>
        <dbReference type="SAM" id="Phobius"/>
    </source>
</evidence>
<keyword evidence="2" id="KW-0472">Membrane</keyword>
<accession>A0ABS7HP00</accession>
<dbReference type="Proteomes" id="UP001196843">
    <property type="component" value="Unassembled WGS sequence"/>
</dbReference>
<organism evidence="4 5">
    <name type="scientific">Microbacterium jejuense</name>
    <dbReference type="NCBI Taxonomy" id="1263637"/>
    <lineage>
        <taxon>Bacteria</taxon>
        <taxon>Bacillati</taxon>
        <taxon>Actinomycetota</taxon>
        <taxon>Actinomycetes</taxon>
        <taxon>Micrococcales</taxon>
        <taxon>Microbacteriaceae</taxon>
        <taxon>Microbacterium</taxon>
    </lineage>
</organism>
<comment type="caution">
    <text evidence="4">The sequence shown here is derived from an EMBL/GenBank/DDBJ whole genome shotgun (WGS) entry which is preliminary data.</text>
</comment>
<feature type="transmembrane region" description="Helical" evidence="2">
    <location>
        <begin position="15"/>
        <end position="38"/>
    </location>
</feature>
<keyword evidence="5" id="KW-1185">Reference proteome</keyword>
<evidence type="ECO:0000313" key="4">
    <source>
        <dbReference type="EMBL" id="MBW9093971.1"/>
    </source>
</evidence>
<dbReference type="RefSeq" id="WP_220300690.1">
    <property type="nucleotide sequence ID" value="NZ_JAEUAW010000006.1"/>
</dbReference>
<evidence type="ECO:0000259" key="3">
    <source>
        <dbReference type="Pfam" id="PF13559"/>
    </source>
</evidence>
<dbReference type="Pfam" id="PF13559">
    <property type="entry name" value="DUF4129"/>
    <property type="match status" value="1"/>
</dbReference>
<reference evidence="4 5" key="1">
    <citation type="journal article" date="2021" name="MBio">
        <title>Poor Competitiveness of Bradyrhizobium in Pigeon Pea Root Colonization in Indian Soils.</title>
        <authorList>
            <person name="Chalasani D."/>
            <person name="Basu A."/>
            <person name="Pullabhotla S.V.S.R.N."/>
            <person name="Jorrin B."/>
            <person name="Neal A.L."/>
            <person name="Poole P.S."/>
            <person name="Podile A.R."/>
            <person name="Tkacz A."/>
        </authorList>
    </citation>
    <scope>NUCLEOTIDE SEQUENCE [LARGE SCALE GENOMIC DNA]</scope>
    <source>
        <strain evidence="4 5">HU14</strain>
    </source>
</reference>
<sequence>MTPAVRSRPERTATLVRGLVAGAAVATVAVLLMLLSAVQGVPRFRSVPPSAVTRTAEPEPQPTATGDPLPELPADADSGAVRTVILILLGLVAAALLALLVVTVVRALRRAWENRELEERDGAVLAAASSGAASVEAQPDAAVIQRGIAAALQRIDVPAVPGDAIIAAWVGVEEAAADSGVVRGLSETPGEFAVRIITRRSAIGGDARLLLVLYERVRFGGYTATEADRAEARRLLERIEEEWR</sequence>
<dbReference type="EMBL" id="JAEUAW010000006">
    <property type="protein sequence ID" value="MBW9093971.1"/>
    <property type="molecule type" value="Genomic_DNA"/>
</dbReference>
<name>A0ABS7HP00_9MICO</name>
<feature type="region of interest" description="Disordered" evidence="1">
    <location>
        <begin position="48"/>
        <end position="73"/>
    </location>
</feature>
<keyword evidence="2" id="KW-1133">Transmembrane helix</keyword>
<dbReference type="InterPro" id="IPR025403">
    <property type="entry name" value="TgpA-like_C"/>
</dbReference>
<keyword evidence="2" id="KW-0812">Transmembrane</keyword>
<proteinExistence type="predicted"/>
<evidence type="ECO:0000256" key="1">
    <source>
        <dbReference type="SAM" id="MobiDB-lite"/>
    </source>
</evidence>
<evidence type="ECO:0000313" key="5">
    <source>
        <dbReference type="Proteomes" id="UP001196843"/>
    </source>
</evidence>
<gene>
    <name evidence="4" type="ORF">JNB62_09780</name>
</gene>
<feature type="domain" description="Protein-glutamine gamma-glutamyltransferase-like C-terminal" evidence="3">
    <location>
        <begin position="168"/>
        <end position="237"/>
    </location>
</feature>
<protein>
    <submittedName>
        <fullName evidence="4">DUF4129 domain-containing protein</fullName>
    </submittedName>
</protein>